<keyword evidence="5" id="KW-0676">Redox-active center</keyword>
<dbReference type="FunFam" id="3.40.30.10:FF:000001">
    <property type="entry name" value="Thioredoxin"/>
    <property type="match status" value="1"/>
</dbReference>
<comment type="similarity">
    <text evidence="1">Belongs to the thioredoxin family.</text>
</comment>
<proteinExistence type="inferred from homology"/>
<evidence type="ECO:0000256" key="6">
    <source>
        <dbReference type="NCBIfam" id="TIGR01068"/>
    </source>
</evidence>
<evidence type="ECO:0000256" key="3">
    <source>
        <dbReference type="ARBA" id="ARBA00022982"/>
    </source>
</evidence>
<dbReference type="GO" id="GO:0015035">
    <property type="term" value="F:protein-disulfide reductase activity"/>
    <property type="evidence" value="ECO:0007669"/>
    <property type="project" value="UniProtKB-UniRule"/>
</dbReference>
<organism evidence="8">
    <name type="scientific">uncultured Thiotrichaceae bacterium</name>
    <dbReference type="NCBI Taxonomy" id="298394"/>
    <lineage>
        <taxon>Bacteria</taxon>
        <taxon>Pseudomonadati</taxon>
        <taxon>Pseudomonadota</taxon>
        <taxon>Gammaproteobacteria</taxon>
        <taxon>Thiotrichales</taxon>
        <taxon>Thiotrichaceae</taxon>
        <taxon>environmental samples</taxon>
    </lineage>
</organism>
<dbReference type="GO" id="GO:0006950">
    <property type="term" value="P:response to stress"/>
    <property type="evidence" value="ECO:0007669"/>
    <property type="project" value="UniProtKB-ARBA"/>
</dbReference>
<evidence type="ECO:0000256" key="4">
    <source>
        <dbReference type="ARBA" id="ARBA00023157"/>
    </source>
</evidence>
<protein>
    <recommendedName>
        <fullName evidence="6">Thioredoxin</fullName>
    </recommendedName>
</protein>
<accession>A0A6S6TFZ1</accession>
<dbReference type="InterPro" id="IPR013766">
    <property type="entry name" value="Thioredoxin_domain"/>
</dbReference>
<dbReference type="Pfam" id="PF00085">
    <property type="entry name" value="Thioredoxin"/>
    <property type="match status" value="1"/>
</dbReference>
<gene>
    <name evidence="8" type="ORF">HELGO_WM15133</name>
</gene>
<reference evidence="8" key="1">
    <citation type="submission" date="2020-01" db="EMBL/GenBank/DDBJ databases">
        <authorList>
            <person name="Meier V. D."/>
            <person name="Meier V D."/>
        </authorList>
    </citation>
    <scope>NUCLEOTIDE SEQUENCE</scope>
    <source>
        <strain evidence="8">HLG_WM_MAG_07</strain>
    </source>
</reference>
<name>A0A6S6TFZ1_9GAMM</name>
<dbReference type="Gene3D" id="1.25.40.10">
    <property type="entry name" value="Tetratricopeptide repeat domain"/>
    <property type="match status" value="2"/>
</dbReference>
<dbReference type="AlphaFoldDB" id="A0A6S6TFZ1"/>
<keyword evidence="2" id="KW-0813">Transport</keyword>
<evidence type="ECO:0000256" key="1">
    <source>
        <dbReference type="ARBA" id="ARBA00008987"/>
    </source>
</evidence>
<dbReference type="CDD" id="cd02947">
    <property type="entry name" value="TRX_family"/>
    <property type="match status" value="1"/>
</dbReference>
<evidence type="ECO:0000256" key="2">
    <source>
        <dbReference type="ARBA" id="ARBA00022448"/>
    </source>
</evidence>
<evidence type="ECO:0000256" key="5">
    <source>
        <dbReference type="ARBA" id="ARBA00023284"/>
    </source>
</evidence>
<dbReference type="InterPro" id="IPR011990">
    <property type="entry name" value="TPR-like_helical_dom_sf"/>
</dbReference>
<keyword evidence="4" id="KW-1015">Disulfide bond</keyword>
<dbReference type="PRINTS" id="PR00421">
    <property type="entry name" value="THIOREDOXIN"/>
</dbReference>
<sequence>MDNQNFVSEAVADTFQQLVIEASFQQPILVDFWADWCQPCKTLMPILSNLAEEYGGKFHLVKVNTDVQRELAMHYEVRSLPTVKVFQNGVAVDEFMGAQPESVIRELINKYLVNEKSEELFKAQAFLAEGEFLKAEAISREIITEQPEYTDAFIIFLQSQIGLDKIELAEQQLQVLPAHILEDENIQTIAKEIKQLKARGDIGDLSDILHAYESNPDDLEALLNYAQACIALGENEKGLDLYITLMKKDPSFADGAAKQGLLDAFELLDAADPLVKIYRNRMFSLLH</sequence>
<dbReference type="Gene3D" id="3.40.30.10">
    <property type="entry name" value="Glutaredoxin"/>
    <property type="match status" value="1"/>
</dbReference>
<dbReference type="SUPFAM" id="SSF48452">
    <property type="entry name" value="TPR-like"/>
    <property type="match status" value="1"/>
</dbReference>
<dbReference type="Pfam" id="PF14561">
    <property type="entry name" value="TPR_20"/>
    <property type="match status" value="1"/>
</dbReference>
<keyword evidence="3" id="KW-0249">Electron transport</keyword>
<dbReference type="EMBL" id="CACVAY010000063">
    <property type="protein sequence ID" value="CAA6813807.1"/>
    <property type="molecule type" value="Genomic_DNA"/>
</dbReference>
<dbReference type="InterPro" id="IPR036249">
    <property type="entry name" value="Thioredoxin-like_sf"/>
</dbReference>
<dbReference type="PANTHER" id="PTHR45663:SF11">
    <property type="entry name" value="GEO12009P1"/>
    <property type="match status" value="1"/>
</dbReference>
<dbReference type="PANTHER" id="PTHR45663">
    <property type="entry name" value="GEO12009P1"/>
    <property type="match status" value="1"/>
</dbReference>
<dbReference type="GO" id="GO:0005737">
    <property type="term" value="C:cytoplasm"/>
    <property type="evidence" value="ECO:0007669"/>
    <property type="project" value="TreeGrafter"/>
</dbReference>
<feature type="domain" description="Thioredoxin" evidence="7">
    <location>
        <begin position="1"/>
        <end position="113"/>
    </location>
</feature>
<dbReference type="PROSITE" id="PS51352">
    <property type="entry name" value="THIOREDOXIN_2"/>
    <property type="match status" value="1"/>
</dbReference>
<evidence type="ECO:0000313" key="8">
    <source>
        <dbReference type="EMBL" id="CAA6813807.1"/>
    </source>
</evidence>
<evidence type="ECO:0000259" key="7">
    <source>
        <dbReference type="PROSITE" id="PS51352"/>
    </source>
</evidence>
<dbReference type="SUPFAM" id="SSF52833">
    <property type="entry name" value="Thioredoxin-like"/>
    <property type="match status" value="1"/>
</dbReference>
<dbReference type="InterPro" id="IPR005746">
    <property type="entry name" value="Thioredoxin"/>
</dbReference>
<dbReference type="NCBIfam" id="TIGR01068">
    <property type="entry name" value="thioredoxin"/>
    <property type="match status" value="1"/>
</dbReference>